<evidence type="ECO:0000313" key="2">
    <source>
        <dbReference type="Proteomes" id="UP000265520"/>
    </source>
</evidence>
<comment type="caution">
    <text evidence="1">The sequence shown here is derived from an EMBL/GenBank/DDBJ whole genome shotgun (WGS) entry which is preliminary data.</text>
</comment>
<organism evidence="1 2">
    <name type="scientific">Trifolium medium</name>
    <dbReference type="NCBI Taxonomy" id="97028"/>
    <lineage>
        <taxon>Eukaryota</taxon>
        <taxon>Viridiplantae</taxon>
        <taxon>Streptophyta</taxon>
        <taxon>Embryophyta</taxon>
        <taxon>Tracheophyta</taxon>
        <taxon>Spermatophyta</taxon>
        <taxon>Magnoliopsida</taxon>
        <taxon>eudicotyledons</taxon>
        <taxon>Gunneridae</taxon>
        <taxon>Pentapetalae</taxon>
        <taxon>rosids</taxon>
        <taxon>fabids</taxon>
        <taxon>Fabales</taxon>
        <taxon>Fabaceae</taxon>
        <taxon>Papilionoideae</taxon>
        <taxon>50 kb inversion clade</taxon>
        <taxon>NPAAA clade</taxon>
        <taxon>Hologalegina</taxon>
        <taxon>IRL clade</taxon>
        <taxon>Trifolieae</taxon>
        <taxon>Trifolium</taxon>
    </lineage>
</organism>
<evidence type="ECO:0000313" key="1">
    <source>
        <dbReference type="EMBL" id="MCI78352.1"/>
    </source>
</evidence>
<proteinExistence type="predicted"/>
<dbReference type="AlphaFoldDB" id="A0A392UT90"/>
<name>A0A392UT90_9FABA</name>
<dbReference type="EMBL" id="LXQA010949014">
    <property type="protein sequence ID" value="MCI78352.1"/>
    <property type="molecule type" value="Genomic_DNA"/>
</dbReference>
<keyword evidence="2" id="KW-1185">Reference proteome</keyword>
<protein>
    <submittedName>
        <fullName evidence="1">RNA polymerase sigma factor sigD chloroplastic-like</fullName>
    </submittedName>
</protein>
<dbReference type="Proteomes" id="UP000265520">
    <property type="component" value="Unassembled WGS sequence"/>
</dbReference>
<feature type="non-terminal residue" evidence="1">
    <location>
        <position position="56"/>
    </location>
</feature>
<gene>
    <name evidence="1" type="ORF">A2U01_0099622</name>
</gene>
<sequence length="56" mass="6281">MAEHEGNSAISRRFVLGNTNIDEVMITTKESKERLAREYRGLVASIAARYQGNGLR</sequence>
<reference evidence="1 2" key="1">
    <citation type="journal article" date="2018" name="Front. Plant Sci.">
        <title>Red Clover (Trifolium pratense) and Zigzag Clover (T. medium) - A Picture of Genomic Similarities and Differences.</title>
        <authorList>
            <person name="Dluhosova J."/>
            <person name="Istvanek J."/>
            <person name="Nedelnik J."/>
            <person name="Repkova J."/>
        </authorList>
    </citation>
    <scope>NUCLEOTIDE SEQUENCE [LARGE SCALE GENOMIC DNA]</scope>
    <source>
        <strain evidence="2">cv. 10/8</strain>
        <tissue evidence="1">Leaf</tissue>
    </source>
</reference>
<accession>A0A392UT90</accession>